<dbReference type="KEGG" id="mphn:HGG64_01825"/>
<keyword evidence="1" id="KW-0808">Transferase</keyword>
<keyword evidence="2" id="KW-1185">Reference proteome</keyword>
<name>A0A858U2R3_9MOLU</name>
<dbReference type="EMBL" id="CP051480">
    <property type="protein sequence ID" value="QJG66702.1"/>
    <property type="molecule type" value="Genomic_DNA"/>
</dbReference>
<gene>
    <name evidence="1" type="ORF">HGG64_01825</name>
</gene>
<proteinExistence type="predicted"/>
<dbReference type="AlphaFoldDB" id="A0A858U2R3"/>
<evidence type="ECO:0000313" key="1">
    <source>
        <dbReference type="EMBL" id="QJG66702.1"/>
    </source>
</evidence>
<evidence type="ECO:0000313" key="2">
    <source>
        <dbReference type="Proteomes" id="UP000501728"/>
    </source>
</evidence>
<reference evidence="1 2" key="1">
    <citation type="submission" date="2020-04" db="EMBL/GenBank/DDBJ databases">
        <title>Novel Mycoplasma species detected in Phocoena phocoena (harbor porpoise) from the USA.</title>
        <authorList>
            <person name="Volokhov D.V."/>
        </authorList>
    </citation>
    <scope>NUCLEOTIDE SEQUENCE [LARGE SCALE GENOMIC DNA]</scope>
    <source>
        <strain evidence="1 2">C264-NAS</strain>
    </source>
</reference>
<sequence length="212" mass="25248">MAEKIAFSDNRFIIGNPPFGYRGKLALEFLNKGLTEANYVAMILPNIFQRYSVQKKVNQNAKLICNIRLSDNSFIVNDKEYDVKCVFQIWTIKSTYAPDLRIKSQISIRHEDFKTFIHNNTKTTLKYFDKSKYHWDFAVHRQGYYDYNIKITDPKKLVENRQYFFIKILNEKAREIINRIDFEKLSKSNTQVYGFSTTDFVEEYKRLKGEKL</sequence>
<organism evidence="1 2">
    <name type="scientific">Mycoplasma phocoeninasale</name>
    <dbReference type="NCBI Taxonomy" id="2726117"/>
    <lineage>
        <taxon>Bacteria</taxon>
        <taxon>Bacillati</taxon>
        <taxon>Mycoplasmatota</taxon>
        <taxon>Mollicutes</taxon>
        <taxon>Mycoplasmataceae</taxon>
        <taxon>Mycoplasma</taxon>
    </lineage>
</organism>
<accession>A0A858U2R3</accession>
<dbReference type="GO" id="GO:0032259">
    <property type="term" value="P:methylation"/>
    <property type="evidence" value="ECO:0007669"/>
    <property type="project" value="UniProtKB-KW"/>
</dbReference>
<protein>
    <submittedName>
        <fullName evidence="1">DNA methyltransferase</fullName>
    </submittedName>
</protein>
<dbReference type="GO" id="GO:0008168">
    <property type="term" value="F:methyltransferase activity"/>
    <property type="evidence" value="ECO:0007669"/>
    <property type="project" value="UniProtKB-KW"/>
</dbReference>
<dbReference type="REBASE" id="395443">
    <property type="entry name" value="M.MmyC264ORF1825P"/>
</dbReference>
<dbReference type="Proteomes" id="UP000501728">
    <property type="component" value="Chromosome"/>
</dbReference>
<keyword evidence="1" id="KW-0489">Methyltransferase</keyword>